<comment type="caution">
    <text evidence="1">The sequence shown here is derived from an EMBL/GenBank/DDBJ whole genome shotgun (WGS) entry which is preliminary data.</text>
</comment>
<dbReference type="AlphaFoldDB" id="A0A4R2NQV6"/>
<proteinExistence type="predicted"/>
<organism evidence="1 2">
    <name type="scientific">Scopulibacillus darangshiensis</name>
    <dbReference type="NCBI Taxonomy" id="442528"/>
    <lineage>
        <taxon>Bacteria</taxon>
        <taxon>Bacillati</taxon>
        <taxon>Bacillota</taxon>
        <taxon>Bacilli</taxon>
        <taxon>Bacillales</taxon>
        <taxon>Sporolactobacillaceae</taxon>
        <taxon>Scopulibacillus</taxon>
    </lineage>
</organism>
<dbReference type="Proteomes" id="UP000295416">
    <property type="component" value="Unassembled WGS sequence"/>
</dbReference>
<reference evidence="1 2" key="1">
    <citation type="submission" date="2019-03" db="EMBL/GenBank/DDBJ databases">
        <title>Genomic Encyclopedia of Type Strains, Phase IV (KMG-IV): sequencing the most valuable type-strain genomes for metagenomic binning, comparative biology and taxonomic classification.</title>
        <authorList>
            <person name="Goeker M."/>
        </authorList>
    </citation>
    <scope>NUCLEOTIDE SEQUENCE [LARGE SCALE GENOMIC DNA]</scope>
    <source>
        <strain evidence="1 2">DSM 19377</strain>
    </source>
</reference>
<name>A0A4R2NQV6_9BACL</name>
<evidence type="ECO:0000313" key="2">
    <source>
        <dbReference type="Proteomes" id="UP000295416"/>
    </source>
</evidence>
<keyword evidence="2" id="KW-1185">Reference proteome</keyword>
<evidence type="ECO:0000313" key="1">
    <source>
        <dbReference type="EMBL" id="TCP23784.1"/>
    </source>
</evidence>
<dbReference type="EMBL" id="SLXK01000028">
    <property type="protein sequence ID" value="TCP23784.1"/>
    <property type="molecule type" value="Genomic_DNA"/>
</dbReference>
<gene>
    <name evidence="1" type="ORF">EV207_1287</name>
</gene>
<dbReference type="RefSeq" id="WP_165886975.1">
    <property type="nucleotide sequence ID" value="NZ_SLXK01000028.1"/>
</dbReference>
<protein>
    <submittedName>
        <fullName evidence="1">Uncharacterized protein</fullName>
    </submittedName>
</protein>
<sequence>MPFPSDSQFSAISLNGQPYFNTVGDESPASTDLVGNLVIQHFHHFIMHTTEPMFTLE</sequence>
<accession>A0A4R2NQV6</accession>